<evidence type="ECO:0000313" key="2">
    <source>
        <dbReference type="Proteomes" id="UP000887159"/>
    </source>
</evidence>
<gene>
    <name evidence="1" type="primary">NCL1_15550</name>
    <name evidence="1" type="ORF">TNCV_3450861</name>
</gene>
<keyword evidence="2" id="KW-1185">Reference proteome</keyword>
<name>A0A8X6WJS8_TRICX</name>
<reference evidence="1" key="1">
    <citation type="submission" date="2020-08" db="EMBL/GenBank/DDBJ databases">
        <title>Multicomponent nature underlies the extraordinary mechanical properties of spider dragline silk.</title>
        <authorList>
            <person name="Kono N."/>
            <person name="Nakamura H."/>
            <person name="Mori M."/>
            <person name="Yoshida Y."/>
            <person name="Ohtoshi R."/>
            <person name="Malay A.D."/>
            <person name="Moran D.A.P."/>
            <person name="Tomita M."/>
            <person name="Numata K."/>
            <person name="Arakawa K."/>
        </authorList>
    </citation>
    <scope>NUCLEOTIDE SEQUENCE</scope>
</reference>
<accession>A0A8X6WJS8</accession>
<proteinExistence type="predicted"/>
<sequence>MQIAAKEAEDVSGHSDIPAAIDDAEIDKLQRYYGLVIRNSTDSINSMNRAIWATYFHKAITNAYPQHGLCPTNEDTWRTRCIHMKNTAKGYCCMGSVIEIRERRQDLMPLNFPVEDIHLILQLPVLFNACIELGVVIDVFPYLVPHLQRIPTEDVLGSGSS</sequence>
<dbReference type="EMBL" id="BMAU01021436">
    <property type="protein sequence ID" value="GFY36383.1"/>
    <property type="molecule type" value="Genomic_DNA"/>
</dbReference>
<protein>
    <submittedName>
        <fullName evidence="1">Uncharacterized protein</fullName>
    </submittedName>
</protein>
<dbReference type="Proteomes" id="UP000887159">
    <property type="component" value="Unassembled WGS sequence"/>
</dbReference>
<evidence type="ECO:0000313" key="1">
    <source>
        <dbReference type="EMBL" id="GFY36383.1"/>
    </source>
</evidence>
<organism evidence="1 2">
    <name type="scientific">Trichonephila clavipes</name>
    <name type="common">Golden silk orbweaver</name>
    <name type="synonym">Nephila clavipes</name>
    <dbReference type="NCBI Taxonomy" id="2585209"/>
    <lineage>
        <taxon>Eukaryota</taxon>
        <taxon>Metazoa</taxon>
        <taxon>Ecdysozoa</taxon>
        <taxon>Arthropoda</taxon>
        <taxon>Chelicerata</taxon>
        <taxon>Arachnida</taxon>
        <taxon>Araneae</taxon>
        <taxon>Araneomorphae</taxon>
        <taxon>Entelegynae</taxon>
        <taxon>Araneoidea</taxon>
        <taxon>Nephilidae</taxon>
        <taxon>Trichonephila</taxon>
    </lineage>
</organism>
<dbReference type="AlphaFoldDB" id="A0A8X6WJS8"/>
<comment type="caution">
    <text evidence="1">The sequence shown here is derived from an EMBL/GenBank/DDBJ whole genome shotgun (WGS) entry which is preliminary data.</text>
</comment>